<protein>
    <recommendedName>
        <fullName evidence="8">Myb-like, SWIRM and MPN domain-containing protein 1</fullName>
    </recommendedName>
</protein>
<dbReference type="InterPro" id="IPR036388">
    <property type="entry name" value="WH-like_DNA-bd_sf"/>
</dbReference>
<dbReference type="GO" id="GO:0008237">
    <property type="term" value="F:metallopeptidase activity"/>
    <property type="evidence" value="ECO:0007669"/>
    <property type="project" value="UniProtKB-KW"/>
</dbReference>
<dbReference type="Gene3D" id="1.10.10.10">
    <property type="entry name" value="Winged helix-like DNA-binding domain superfamily/Winged helix DNA-binding domain"/>
    <property type="match status" value="1"/>
</dbReference>
<dbReference type="InterPro" id="IPR050242">
    <property type="entry name" value="JAMM_MPN+_peptidase_M67A"/>
</dbReference>
<dbReference type="Proteomes" id="UP001153737">
    <property type="component" value="Chromosome 5"/>
</dbReference>
<dbReference type="InterPro" id="IPR001005">
    <property type="entry name" value="SANT/Myb"/>
</dbReference>
<dbReference type="GO" id="GO:0046872">
    <property type="term" value="F:metal ion binding"/>
    <property type="evidence" value="ECO:0007669"/>
    <property type="project" value="UniProtKB-KW"/>
</dbReference>
<evidence type="ECO:0000313" key="12">
    <source>
        <dbReference type="Proteomes" id="UP001153737"/>
    </source>
</evidence>
<dbReference type="AlphaFoldDB" id="A0A9P0DVZ0"/>
<dbReference type="EMBL" id="OU896711">
    <property type="protein sequence ID" value="CAH1171169.1"/>
    <property type="molecule type" value="Genomic_DNA"/>
</dbReference>
<dbReference type="PANTHER" id="PTHR10410">
    <property type="entry name" value="EUKARYOTIC TRANSLATION INITIATION FACTOR 3 -RELATED"/>
    <property type="match status" value="1"/>
</dbReference>
<dbReference type="FunFam" id="3.40.140.10:FF:000053">
    <property type="entry name" value="MPN domain-containing protein CG4751"/>
    <property type="match status" value="1"/>
</dbReference>
<dbReference type="InterPro" id="IPR007526">
    <property type="entry name" value="SWIRM"/>
</dbReference>
<evidence type="ECO:0000256" key="5">
    <source>
        <dbReference type="ARBA" id="ARBA00022801"/>
    </source>
</evidence>
<reference evidence="11" key="1">
    <citation type="submission" date="2022-01" db="EMBL/GenBank/DDBJ databases">
        <authorList>
            <person name="King R."/>
        </authorList>
    </citation>
    <scope>NUCLEOTIDE SEQUENCE</scope>
</reference>
<dbReference type="Pfam" id="PF04433">
    <property type="entry name" value="SWIRM"/>
    <property type="match status" value="1"/>
</dbReference>
<comment type="similarity">
    <text evidence="2">Belongs to the peptidase M67A family. MYSM1 subfamily.</text>
</comment>
<evidence type="ECO:0000256" key="1">
    <source>
        <dbReference type="ARBA" id="ARBA00004123"/>
    </source>
</evidence>
<keyword evidence="4" id="KW-0479">Metal-binding</keyword>
<evidence type="ECO:0000256" key="7">
    <source>
        <dbReference type="ARBA" id="ARBA00023049"/>
    </source>
</evidence>
<sequence length="825" mass="93954">MADEDEIDILGDFSLDIFSSRNETNTYDNSLVSENSDLLKCDYTIHPQWLLDRPSANPDNWYNTNIPSLSQSENDALGLICTQNSITDESGWTEKEKSLLERGIEIFGKSNDRLSQFIGSKTASEVKYYLKNFYSEHQTNANLNESILEHTINTSLVTDVLNENQIPASVEEVIATVSTAKPTIQTFNHKRQRRSSLRGCFNTNDLKKSVSFSKFHHDRSNAPSKQHKKNLMMERKTTNLKPSKFRERVKMKMSSCVSTSGIKQKIVKISNESSKQSEIKKAVITTGQGLSVPICEGEEIVKLKSASEESDTDIDIDVELSDEDIKTSKINKKIQTCIEKPVVTEQQKTENIPVESELKNECFIPSTEIPDLTKLSEPLQKELTSLKEPTSELELNSQCITELEKVIHSEYFDASPIKTPERYLKIRNHILSGWKDQKPNYLFKTSSRQGLKNCGDVNSFGRIHNFLEQIGAINFGCEQVIYYRPLIDMVHEYSSTIREKKNIDMKIPDVSSNKLGGRDRFKKKFVNDGEGGYTLSHGENGQIIKNTVINEEPSSKQKVYIRKPTVRLIYCRPFNEEFQQPYTLKMHLSTLLIMDFHSHTSLTEVMGLVAGRWTARKNMLTITGYEPCRNAASSATHCDMCPISQARAADVIHRKGLDIVGWFHSHPTFAPEPSQQDLDTQRSVQQWLGQHKPCVAVILSPFSSNGALIASPMRCFMVDRKVRFEDQFVPYKFKVDIELGNFDLEDFLSDFHKVLKWILMTNKDDMMKLGQPYFQDSSITFLEKYITSVRMNLAKCGNLNKASCNKIIQGITDIYSRTNNEQTSP</sequence>
<keyword evidence="6" id="KW-0862">Zinc</keyword>
<gene>
    <name evidence="11" type="ORF">PHAECO_LOCUS9766</name>
</gene>
<name>A0A9P0DVZ0_PHACE</name>
<keyword evidence="3" id="KW-0645">Protease</keyword>
<dbReference type="InterPro" id="IPR009057">
    <property type="entry name" value="Homeodomain-like_sf"/>
</dbReference>
<dbReference type="InterPro" id="IPR000555">
    <property type="entry name" value="JAMM/MPN+_dom"/>
</dbReference>
<evidence type="ECO:0000256" key="8">
    <source>
        <dbReference type="ARBA" id="ARBA00032256"/>
    </source>
</evidence>
<dbReference type="Gene3D" id="3.40.140.10">
    <property type="entry name" value="Cytidine Deaminase, domain 2"/>
    <property type="match status" value="1"/>
</dbReference>
<dbReference type="Pfam" id="PF01398">
    <property type="entry name" value="JAB"/>
    <property type="match status" value="1"/>
</dbReference>
<dbReference type="SMART" id="SM00717">
    <property type="entry name" value="SANT"/>
    <property type="match status" value="1"/>
</dbReference>
<dbReference type="OrthoDB" id="7464992at2759"/>
<dbReference type="GO" id="GO:0006508">
    <property type="term" value="P:proteolysis"/>
    <property type="evidence" value="ECO:0007669"/>
    <property type="project" value="UniProtKB-KW"/>
</dbReference>
<keyword evidence="7" id="KW-0482">Metalloprotease</keyword>
<keyword evidence="12" id="KW-1185">Reference proteome</keyword>
<keyword evidence="5" id="KW-0378">Hydrolase</keyword>
<evidence type="ECO:0000313" key="11">
    <source>
        <dbReference type="EMBL" id="CAH1171169.1"/>
    </source>
</evidence>
<evidence type="ECO:0000256" key="9">
    <source>
        <dbReference type="ARBA" id="ARBA00061577"/>
    </source>
</evidence>
<evidence type="ECO:0000259" key="10">
    <source>
        <dbReference type="SMART" id="SM00717"/>
    </source>
</evidence>
<comment type="subcellular location">
    <subcellularLocation>
        <location evidence="1">Nucleus</location>
    </subcellularLocation>
</comment>
<reference evidence="11" key="2">
    <citation type="submission" date="2022-10" db="EMBL/GenBank/DDBJ databases">
        <authorList>
            <consortium name="ENA_rothamsted_submissions"/>
            <consortium name="culmorum"/>
            <person name="King R."/>
        </authorList>
    </citation>
    <scope>NUCLEOTIDE SEQUENCE</scope>
</reference>
<dbReference type="CDD" id="cd00167">
    <property type="entry name" value="SANT"/>
    <property type="match status" value="1"/>
</dbReference>
<organism evidence="11 12">
    <name type="scientific">Phaedon cochleariae</name>
    <name type="common">Mustard beetle</name>
    <dbReference type="NCBI Taxonomy" id="80249"/>
    <lineage>
        <taxon>Eukaryota</taxon>
        <taxon>Metazoa</taxon>
        <taxon>Ecdysozoa</taxon>
        <taxon>Arthropoda</taxon>
        <taxon>Hexapoda</taxon>
        <taxon>Insecta</taxon>
        <taxon>Pterygota</taxon>
        <taxon>Neoptera</taxon>
        <taxon>Endopterygota</taxon>
        <taxon>Coleoptera</taxon>
        <taxon>Polyphaga</taxon>
        <taxon>Cucujiformia</taxon>
        <taxon>Chrysomeloidea</taxon>
        <taxon>Chrysomelidae</taxon>
        <taxon>Chrysomelinae</taxon>
        <taxon>Chrysomelini</taxon>
        <taxon>Phaedon</taxon>
    </lineage>
</organism>
<evidence type="ECO:0000256" key="6">
    <source>
        <dbReference type="ARBA" id="ARBA00022833"/>
    </source>
</evidence>
<evidence type="ECO:0000256" key="2">
    <source>
        <dbReference type="ARBA" id="ARBA00007194"/>
    </source>
</evidence>
<proteinExistence type="inferred from homology"/>
<evidence type="ECO:0000256" key="3">
    <source>
        <dbReference type="ARBA" id="ARBA00022670"/>
    </source>
</evidence>
<comment type="similarity">
    <text evidence="9">Belongs to the peptidase M67 family.</text>
</comment>
<accession>A0A9P0DVZ0</accession>
<dbReference type="SUPFAM" id="SSF46689">
    <property type="entry name" value="Homeodomain-like"/>
    <property type="match status" value="1"/>
</dbReference>
<dbReference type="SUPFAM" id="SSF102712">
    <property type="entry name" value="JAB1/MPN domain"/>
    <property type="match status" value="1"/>
</dbReference>
<evidence type="ECO:0000256" key="4">
    <source>
        <dbReference type="ARBA" id="ARBA00022723"/>
    </source>
</evidence>
<dbReference type="Gene3D" id="1.20.58.1880">
    <property type="match status" value="1"/>
</dbReference>
<feature type="domain" description="Myb-like" evidence="10">
    <location>
        <begin position="88"/>
        <end position="136"/>
    </location>
</feature>
<dbReference type="GO" id="GO:0005634">
    <property type="term" value="C:nucleus"/>
    <property type="evidence" value="ECO:0007669"/>
    <property type="project" value="UniProtKB-SubCell"/>
</dbReference>